<dbReference type="AlphaFoldDB" id="A0A4T0SZX7"/>
<comment type="caution">
    <text evidence="3">The sequence shown here is derived from an EMBL/GenBank/DDBJ whole genome shotgun (WGS) entry which is preliminary data.</text>
</comment>
<organism evidence="3 7">
    <name type="scientific">Wallemia mellicola</name>
    <dbReference type="NCBI Taxonomy" id="1708541"/>
    <lineage>
        <taxon>Eukaryota</taxon>
        <taxon>Fungi</taxon>
        <taxon>Dikarya</taxon>
        <taxon>Basidiomycota</taxon>
        <taxon>Wallemiomycotina</taxon>
        <taxon>Wallemiomycetes</taxon>
        <taxon>Wallemiales</taxon>
        <taxon>Wallemiaceae</taxon>
        <taxon>Wallemia</taxon>
    </lineage>
</organism>
<dbReference type="PANTHER" id="PTHR36181:SF6">
    <property type="entry name" value="INTRON-ENCODED LAGLIDADG ENDONUCLEASE FAMILY PROTEIN"/>
    <property type="match status" value="1"/>
</dbReference>
<evidence type="ECO:0000259" key="2">
    <source>
        <dbReference type="Pfam" id="PF00961"/>
    </source>
</evidence>
<evidence type="ECO:0000313" key="5">
    <source>
        <dbReference type="EMBL" id="TIC59389.1"/>
    </source>
</evidence>
<accession>A0A4T0SZX7</accession>
<comment type="function">
    <text evidence="1">Mitochondrial DNA endonuclease involved in intron homing.</text>
</comment>
<dbReference type="InterPro" id="IPR051289">
    <property type="entry name" value="LAGLIDADG_Endonuclease"/>
</dbReference>
<dbReference type="GO" id="GO:0004519">
    <property type="term" value="F:endonuclease activity"/>
    <property type="evidence" value="ECO:0007669"/>
    <property type="project" value="InterPro"/>
</dbReference>
<dbReference type="GO" id="GO:0005739">
    <property type="term" value="C:mitochondrion"/>
    <property type="evidence" value="ECO:0007669"/>
    <property type="project" value="UniProtKB-ARBA"/>
</dbReference>
<dbReference type="EMBL" id="SPRV01000124">
    <property type="protein sequence ID" value="TIC57338.1"/>
    <property type="molecule type" value="Genomic_DNA"/>
</dbReference>
<evidence type="ECO:0000313" key="3">
    <source>
        <dbReference type="EMBL" id="TIC22201.1"/>
    </source>
</evidence>
<dbReference type="Proteomes" id="UP000305362">
    <property type="component" value="Unassembled WGS sequence"/>
</dbReference>
<evidence type="ECO:0000313" key="6">
    <source>
        <dbReference type="Proteomes" id="UP000305362"/>
    </source>
</evidence>
<evidence type="ECO:0000313" key="4">
    <source>
        <dbReference type="EMBL" id="TIC57338.1"/>
    </source>
</evidence>
<feature type="domain" description="Homing endonuclease LAGLIDADG" evidence="2">
    <location>
        <begin position="28"/>
        <end position="122"/>
    </location>
</feature>
<evidence type="ECO:0000313" key="8">
    <source>
        <dbReference type="Proteomes" id="UP000309601"/>
    </source>
</evidence>
<dbReference type="Gene3D" id="3.10.28.10">
    <property type="entry name" value="Homing endonucleases"/>
    <property type="match status" value="2"/>
</dbReference>
<name>A0A4T0SZX7_9BASI</name>
<evidence type="ECO:0000313" key="7">
    <source>
        <dbReference type="Proteomes" id="UP000305647"/>
    </source>
</evidence>
<dbReference type="Proteomes" id="UP000309601">
    <property type="component" value="Unassembled WGS sequence"/>
</dbReference>
<feature type="domain" description="Homing endonuclease LAGLIDADG" evidence="2">
    <location>
        <begin position="149"/>
        <end position="261"/>
    </location>
</feature>
<sequence length="298" mass="33697">MAKRNASTNSPTPNDPNVPKLKSLASYIAGLFEGDGHIWIPSTTHAPSGKFYSPRFMITFALKDLPLAQYLSNLLGGVQIRIKDYENACVLTINSIPMLILVVKLLNGLLRTPKIEQFNALIYWLKANGYADLDTMPVDTSSLLKNGWLAGFIDADGGFKIRITQRILDAWGKVARKGRVACSFVLEQRMHSSTGLSYEQIMLLLCTTFKCKLNNSTHNGCIYYIMNLSSMVQLPLLVKYLDTYPLLSSKYLDYQNWRQAHILMREGQHLTPEGLDQISKLKSEMNNSRTQYTWNHLP</sequence>
<protein>
    <recommendedName>
        <fullName evidence="2">Homing endonuclease LAGLIDADG domain-containing protein</fullName>
    </recommendedName>
</protein>
<dbReference type="OrthoDB" id="3248841at2759"/>
<reference evidence="6 7" key="1">
    <citation type="submission" date="2019-03" db="EMBL/GenBank/DDBJ databases">
        <title>Sequencing 25 genomes of Wallemia mellicola.</title>
        <authorList>
            <person name="Gostincar C."/>
        </authorList>
    </citation>
    <scope>NUCLEOTIDE SEQUENCE [LARGE SCALE GENOMIC DNA]</scope>
    <source>
        <strain evidence="5 8">EXF-1274</strain>
        <strain evidence="4 6">EXF-1277</strain>
        <strain evidence="3 7">EXF-8738</strain>
    </source>
</reference>
<evidence type="ECO:0000256" key="1">
    <source>
        <dbReference type="ARBA" id="ARBA00002670"/>
    </source>
</evidence>
<dbReference type="Pfam" id="PF00961">
    <property type="entry name" value="LAGLIDADG_1"/>
    <property type="match status" value="2"/>
</dbReference>
<dbReference type="InterPro" id="IPR027434">
    <property type="entry name" value="Homing_endonucl"/>
</dbReference>
<dbReference type="EMBL" id="SPRO01000151">
    <property type="protein sequence ID" value="TIC22201.1"/>
    <property type="molecule type" value="Genomic_DNA"/>
</dbReference>
<proteinExistence type="predicted"/>
<dbReference type="Proteomes" id="UP000305647">
    <property type="component" value="Unassembled WGS sequence"/>
</dbReference>
<dbReference type="PANTHER" id="PTHR36181">
    <property type="entry name" value="INTRON-ENCODED ENDONUCLEASE AI3-RELATED"/>
    <property type="match status" value="1"/>
</dbReference>
<dbReference type="EMBL" id="SPRW01000171">
    <property type="protein sequence ID" value="TIC59389.1"/>
    <property type="molecule type" value="Genomic_DNA"/>
</dbReference>
<gene>
    <name evidence="5" type="ORF">E3Q02_04461</name>
    <name evidence="4" type="ORF">E3Q03_04450</name>
    <name evidence="3" type="ORF">E3Q10_04452</name>
</gene>
<dbReference type="FunFam" id="3.10.28.10:FF:000007">
    <property type="entry name" value="Intron-encoded DNA endonuclease aI3"/>
    <property type="match status" value="1"/>
</dbReference>
<dbReference type="SUPFAM" id="SSF55608">
    <property type="entry name" value="Homing endonucleases"/>
    <property type="match status" value="2"/>
</dbReference>
<dbReference type="InterPro" id="IPR004860">
    <property type="entry name" value="LAGLIDADG_dom"/>
</dbReference>